<evidence type="ECO:0000313" key="4">
    <source>
        <dbReference type="Proteomes" id="UP000192468"/>
    </source>
</evidence>
<sequence>MVYKKYRYENLKKLCNVVFEKFGFDEEDSETITDVLLLSDLFGIESHGIQRLSKYYKEIKNGLIKVNSKIKVIKETQISTVIDANESIGQIVSKKAMNMAIEKAKSSGIGIVLVNNSNHYGIAGYYAKMAEKEGLLGISMTNSPAITVPIFGREAMMGSNPIAIAMPATPHSFLMDMSTSVVTRGKIEVYNKRNEKLPVGWTLDSKGEDAFSAQEVLYNIANKKGGGIVPLGGAKEMLGGHKGYGFALAVELFTAILSGGLTANYVHVGGVSGTCHSFIAVDYGIFGDKKIVENNFSKYLQEIRQSKKAQGAHRIYIHGEKEAEAYNDRIKNGIPMNDNTLKEIEEICKNFKLDIKDYI</sequence>
<evidence type="ECO:0000256" key="2">
    <source>
        <dbReference type="ARBA" id="ARBA00023002"/>
    </source>
</evidence>
<evidence type="ECO:0000256" key="1">
    <source>
        <dbReference type="ARBA" id="ARBA00006056"/>
    </source>
</evidence>
<protein>
    <submittedName>
        <fullName evidence="3">Malate dehydrogenase (NAD)</fullName>
    </submittedName>
</protein>
<evidence type="ECO:0000313" key="3">
    <source>
        <dbReference type="EMBL" id="SMC16054.1"/>
    </source>
</evidence>
<dbReference type="Gene3D" id="3.30.1370.60">
    <property type="entry name" value="Hypothetical oxidoreductase yiak, domain 2"/>
    <property type="match status" value="1"/>
</dbReference>
<dbReference type="STRING" id="1121291.SAMN02745134_00021"/>
<keyword evidence="4" id="KW-1185">Reference proteome</keyword>
<comment type="similarity">
    <text evidence="1">Belongs to the LDH2/MDH2 oxidoreductase family.</text>
</comment>
<dbReference type="PANTHER" id="PTHR11091:SF0">
    <property type="entry name" value="MALATE DEHYDROGENASE"/>
    <property type="match status" value="1"/>
</dbReference>
<dbReference type="RefSeq" id="WP_084113253.1">
    <property type="nucleotide sequence ID" value="NZ_FWXH01000002.1"/>
</dbReference>
<dbReference type="EMBL" id="FWXH01000002">
    <property type="protein sequence ID" value="SMC16054.1"/>
    <property type="molecule type" value="Genomic_DNA"/>
</dbReference>
<dbReference type="InterPro" id="IPR003767">
    <property type="entry name" value="Malate/L-lactate_DH-like"/>
</dbReference>
<dbReference type="PANTHER" id="PTHR11091">
    <property type="entry name" value="OXIDOREDUCTASE-RELATED"/>
    <property type="match status" value="1"/>
</dbReference>
<dbReference type="AlphaFoldDB" id="A0A1W1WWP6"/>
<organism evidence="3 4">
    <name type="scientific">Clostridium acidisoli DSM 12555</name>
    <dbReference type="NCBI Taxonomy" id="1121291"/>
    <lineage>
        <taxon>Bacteria</taxon>
        <taxon>Bacillati</taxon>
        <taxon>Bacillota</taxon>
        <taxon>Clostridia</taxon>
        <taxon>Eubacteriales</taxon>
        <taxon>Clostridiaceae</taxon>
        <taxon>Clostridium</taxon>
    </lineage>
</organism>
<dbReference type="Proteomes" id="UP000192468">
    <property type="component" value="Unassembled WGS sequence"/>
</dbReference>
<dbReference type="InterPro" id="IPR043143">
    <property type="entry name" value="Mal/L-sulf/L-lact_DH-like_NADP"/>
</dbReference>
<dbReference type="OrthoDB" id="9769447at2"/>
<dbReference type="Gene3D" id="1.10.1530.10">
    <property type="match status" value="1"/>
</dbReference>
<gene>
    <name evidence="3" type="ORF">SAMN02745134_00021</name>
</gene>
<keyword evidence="2" id="KW-0560">Oxidoreductase</keyword>
<dbReference type="Pfam" id="PF02615">
    <property type="entry name" value="Ldh_2"/>
    <property type="match status" value="1"/>
</dbReference>
<reference evidence="3 4" key="1">
    <citation type="submission" date="2017-04" db="EMBL/GenBank/DDBJ databases">
        <authorList>
            <person name="Afonso C.L."/>
            <person name="Miller P.J."/>
            <person name="Scott M.A."/>
            <person name="Spackman E."/>
            <person name="Goraichik I."/>
            <person name="Dimitrov K.M."/>
            <person name="Suarez D.L."/>
            <person name="Swayne D.E."/>
        </authorList>
    </citation>
    <scope>NUCLEOTIDE SEQUENCE [LARGE SCALE GENOMIC DNA]</scope>
    <source>
        <strain evidence="3 4">DSM 12555</strain>
    </source>
</reference>
<name>A0A1W1WWP6_9CLOT</name>
<dbReference type="GO" id="GO:0016491">
    <property type="term" value="F:oxidoreductase activity"/>
    <property type="evidence" value="ECO:0007669"/>
    <property type="project" value="UniProtKB-KW"/>
</dbReference>
<dbReference type="InterPro" id="IPR036111">
    <property type="entry name" value="Mal/L-sulfo/L-lacto_DH-like_sf"/>
</dbReference>
<accession>A0A1W1WWP6</accession>
<dbReference type="InterPro" id="IPR043144">
    <property type="entry name" value="Mal/L-sulf/L-lact_DH-like_ah"/>
</dbReference>
<proteinExistence type="inferred from homology"/>
<dbReference type="SUPFAM" id="SSF89733">
    <property type="entry name" value="L-sulfolactate dehydrogenase-like"/>
    <property type="match status" value="1"/>
</dbReference>